<dbReference type="SUPFAM" id="SSF51735">
    <property type="entry name" value="NAD(P)-binding Rossmann-fold domains"/>
    <property type="match status" value="1"/>
</dbReference>
<dbReference type="GO" id="GO:0006357">
    <property type="term" value="P:regulation of transcription by RNA polymerase II"/>
    <property type="evidence" value="ECO:0007669"/>
    <property type="project" value="TreeGrafter"/>
</dbReference>
<dbReference type="InterPro" id="IPR036291">
    <property type="entry name" value="NAD(P)-bd_dom_sf"/>
</dbReference>
<evidence type="ECO:0000256" key="3">
    <source>
        <dbReference type="ARBA" id="ARBA00023027"/>
    </source>
</evidence>
<dbReference type="SUPFAM" id="SSF52283">
    <property type="entry name" value="Formate/glycerate dehydrogenase catalytic domain-like"/>
    <property type="match status" value="1"/>
</dbReference>
<feature type="domain" description="D-isomer specific 2-hydroxyacid dehydrogenase catalytic" evidence="4">
    <location>
        <begin position="36"/>
        <end position="340"/>
    </location>
</feature>
<dbReference type="GO" id="GO:0003713">
    <property type="term" value="F:transcription coactivator activity"/>
    <property type="evidence" value="ECO:0007669"/>
    <property type="project" value="TreeGrafter"/>
</dbReference>
<dbReference type="InterPro" id="IPR006139">
    <property type="entry name" value="D-isomer_2_OHA_DH_cat_dom"/>
</dbReference>
<keyword evidence="3" id="KW-0520">NAD</keyword>
<keyword evidence="2" id="KW-0560">Oxidoreductase</keyword>
<dbReference type="AlphaFoldDB" id="A0A382G6X2"/>
<evidence type="ECO:0000256" key="1">
    <source>
        <dbReference type="ARBA" id="ARBA00005854"/>
    </source>
</evidence>
<protein>
    <recommendedName>
        <fullName evidence="7">C-terminal binding protein</fullName>
    </recommendedName>
</protein>
<sequence>VGLAKRGFAGSLAPMFKVVITDYIAPPVEPEETIFAGLAKVECLLARTPEELEGRIEDADAIIIFHEVSLPAGIVDRLKNCRVIVRGGVGYDAVDFRRAGEQGIPVCNVPDYGVDEVADHAIGMMIACNRRFLRVERGLKQSLEPWDCRAVEPVPRLAGATLGIVGLGRIGQATAQRAKAMRMRVIAHDPYLRPGTEKVFGVEMVSLAELLETSDAVSLHVPLTDETRQMIDADALGRMKPSAILVNTARGAVVDTAALAAALREGKIAGAGVDVLPAEPARADEPLIQLWRDADESNVNLILTPHTAFYSVEGLLEMRTKAAEEIVRALRGGKLINCVNAQWLPEAVRERVLVGTPPTV</sequence>
<reference evidence="6" key="1">
    <citation type="submission" date="2018-05" db="EMBL/GenBank/DDBJ databases">
        <authorList>
            <person name="Lanie J.A."/>
            <person name="Ng W.-L."/>
            <person name="Kazmierczak K.M."/>
            <person name="Andrzejewski T.M."/>
            <person name="Davidsen T.M."/>
            <person name="Wayne K.J."/>
            <person name="Tettelin H."/>
            <person name="Glass J.I."/>
            <person name="Rusch D."/>
            <person name="Podicherti R."/>
            <person name="Tsui H.-C.T."/>
            <person name="Winkler M.E."/>
        </authorList>
    </citation>
    <scope>NUCLEOTIDE SEQUENCE</scope>
</reference>
<dbReference type="PANTHER" id="PTHR46029:SF7">
    <property type="entry name" value="C-TERMINAL-BINDING PROTEIN"/>
    <property type="match status" value="1"/>
</dbReference>
<gene>
    <name evidence="6" type="ORF">METZ01_LOCUS223157</name>
</gene>
<organism evidence="6">
    <name type="scientific">marine metagenome</name>
    <dbReference type="NCBI Taxonomy" id="408172"/>
    <lineage>
        <taxon>unclassified sequences</taxon>
        <taxon>metagenomes</taxon>
        <taxon>ecological metagenomes</taxon>
    </lineage>
</organism>
<dbReference type="GO" id="GO:0140297">
    <property type="term" value="F:DNA-binding transcription factor binding"/>
    <property type="evidence" value="ECO:0007669"/>
    <property type="project" value="TreeGrafter"/>
</dbReference>
<dbReference type="InterPro" id="IPR051638">
    <property type="entry name" value="CTBP_dehydrogenase"/>
</dbReference>
<dbReference type="FunFam" id="3.40.50.720:FF:000203">
    <property type="entry name" value="D-3-phosphoglycerate dehydrogenase (SerA)"/>
    <property type="match status" value="1"/>
</dbReference>
<evidence type="ECO:0008006" key="7">
    <source>
        <dbReference type="Google" id="ProtNLM"/>
    </source>
</evidence>
<dbReference type="GO" id="GO:0051287">
    <property type="term" value="F:NAD binding"/>
    <property type="evidence" value="ECO:0007669"/>
    <property type="project" value="InterPro"/>
</dbReference>
<dbReference type="InterPro" id="IPR043322">
    <property type="entry name" value="CtBP"/>
</dbReference>
<dbReference type="InterPro" id="IPR006140">
    <property type="entry name" value="D-isomer_DH_NAD-bd"/>
</dbReference>
<dbReference type="GO" id="GO:0003714">
    <property type="term" value="F:transcription corepressor activity"/>
    <property type="evidence" value="ECO:0007669"/>
    <property type="project" value="InterPro"/>
</dbReference>
<evidence type="ECO:0000259" key="4">
    <source>
        <dbReference type="Pfam" id="PF00389"/>
    </source>
</evidence>
<evidence type="ECO:0000313" key="6">
    <source>
        <dbReference type="EMBL" id="SVB70303.1"/>
    </source>
</evidence>
<dbReference type="CDD" id="cd05299">
    <property type="entry name" value="CtBP_dh"/>
    <property type="match status" value="1"/>
</dbReference>
<feature type="domain" description="D-isomer specific 2-hydroxyacid dehydrogenase NAD-binding" evidence="5">
    <location>
        <begin position="122"/>
        <end position="308"/>
    </location>
</feature>
<dbReference type="PROSITE" id="PS00065">
    <property type="entry name" value="D_2_HYDROXYACID_DH_1"/>
    <property type="match status" value="1"/>
</dbReference>
<dbReference type="EMBL" id="UINC01053595">
    <property type="protein sequence ID" value="SVB70303.1"/>
    <property type="molecule type" value="Genomic_DNA"/>
</dbReference>
<dbReference type="GO" id="GO:0016616">
    <property type="term" value="F:oxidoreductase activity, acting on the CH-OH group of donors, NAD or NADP as acceptor"/>
    <property type="evidence" value="ECO:0007669"/>
    <property type="project" value="InterPro"/>
</dbReference>
<dbReference type="PROSITE" id="PS00671">
    <property type="entry name" value="D_2_HYDROXYACID_DH_3"/>
    <property type="match status" value="1"/>
</dbReference>
<accession>A0A382G6X2</accession>
<evidence type="ECO:0000256" key="2">
    <source>
        <dbReference type="ARBA" id="ARBA00023002"/>
    </source>
</evidence>
<dbReference type="Pfam" id="PF00389">
    <property type="entry name" value="2-Hacid_dh"/>
    <property type="match status" value="1"/>
</dbReference>
<comment type="similarity">
    <text evidence="1">Belongs to the D-isomer specific 2-hydroxyacid dehydrogenase family.</text>
</comment>
<dbReference type="PANTHER" id="PTHR46029">
    <property type="entry name" value="C-TERMINAL-BINDING PROTEIN"/>
    <property type="match status" value="1"/>
</dbReference>
<dbReference type="GO" id="GO:0005634">
    <property type="term" value="C:nucleus"/>
    <property type="evidence" value="ECO:0007669"/>
    <property type="project" value="TreeGrafter"/>
</dbReference>
<feature type="non-terminal residue" evidence="6">
    <location>
        <position position="1"/>
    </location>
</feature>
<dbReference type="Gene3D" id="3.40.50.720">
    <property type="entry name" value="NAD(P)-binding Rossmann-like Domain"/>
    <property type="match status" value="2"/>
</dbReference>
<dbReference type="InterPro" id="IPR029752">
    <property type="entry name" value="D-isomer_DH_CS1"/>
</dbReference>
<dbReference type="PROSITE" id="PS00670">
    <property type="entry name" value="D_2_HYDROXYACID_DH_2"/>
    <property type="match status" value="1"/>
</dbReference>
<dbReference type="Pfam" id="PF02826">
    <property type="entry name" value="2-Hacid_dh_C"/>
    <property type="match status" value="1"/>
</dbReference>
<evidence type="ECO:0000259" key="5">
    <source>
        <dbReference type="Pfam" id="PF02826"/>
    </source>
</evidence>
<name>A0A382G6X2_9ZZZZ</name>
<proteinExistence type="inferred from homology"/>
<dbReference type="GO" id="GO:0001221">
    <property type="term" value="F:transcription coregulator binding"/>
    <property type="evidence" value="ECO:0007669"/>
    <property type="project" value="TreeGrafter"/>
</dbReference>
<dbReference type="InterPro" id="IPR029753">
    <property type="entry name" value="D-isomer_DH_CS"/>
</dbReference>